<keyword evidence="21" id="KW-0511">Multifunctional enzyme</keyword>
<dbReference type="InterPro" id="IPR031376">
    <property type="entry name" value="PCB_OB"/>
</dbReference>
<dbReference type="RefSeq" id="WP_269315970.1">
    <property type="nucleotide sequence ID" value="NZ_CP098251.1"/>
</dbReference>
<dbReference type="SUPFAM" id="SSF53955">
    <property type="entry name" value="Lysozyme-like"/>
    <property type="match status" value="1"/>
</dbReference>
<keyword evidence="22" id="KW-0961">Cell wall biogenesis/degradation</keyword>
<protein>
    <recommendedName>
        <fullName evidence="6">Penicillin-binding protein 1A</fullName>
        <ecNumber evidence="24">2.4.99.28</ecNumber>
        <ecNumber evidence="5">3.4.16.4</ecNumber>
    </recommendedName>
</protein>
<evidence type="ECO:0000256" key="6">
    <source>
        <dbReference type="ARBA" id="ARBA00018638"/>
    </source>
</evidence>
<dbReference type="Gene3D" id="3.40.710.10">
    <property type="entry name" value="DD-peptidase/beta-lactamase superfamily"/>
    <property type="match status" value="2"/>
</dbReference>
<evidence type="ECO:0000256" key="20">
    <source>
        <dbReference type="ARBA" id="ARBA00023251"/>
    </source>
</evidence>
<evidence type="ECO:0000256" key="18">
    <source>
        <dbReference type="ARBA" id="ARBA00022989"/>
    </source>
</evidence>
<dbReference type="GO" id="GO:0046677">
    <property type="term" value="P:response to antibiotic"/>
    <property type="evidence" value="ECO:0007669"/>
    <property type="project" value="UniProtKB-KW"/>
</dbReference>
<dbReference type="EMBL" id="CP098251">
    <property type="protein sequence ID" value="WAV91234.1"/>
    <property type="molecule type" value="Genomic_DNA"/>
</dbReference>
<dbReference type="AlphaFoldDB" id="A0A9E9LEI8"/>
<keyword evidence="11" id="KW-0328">Glycosyltransferase</keyword>
<evidence type="ECO:0000256" key="3">
    <source>
        <dbReference type="ARBA" id="ARBA00007090"/>
    </source>
</evidence>
<evidence type="ECO:0000256" key="2">
    <source>
        <dbReference type="ARBA" id="ARBA00004752"/>
    </source>
</evidence>
<evidence type="ECO:0000256" key="24">
    <source>
        <dbReference type="ARBA" id="ARBA00044770"/>
    </source>
</evidence>
<dbReference type="NCBIfam" id="TIGR02074">
    <property type="entry name" value="PBP_1a_fam"/>
    <property type="match status" value="1"/>
</dbReference>
<dbReference type="GO" id="GO:0006508">
    <property type="term" value="P:proteolysis"/>
    <property type="evidence" value="ECO:0007669"/>
    <property type="project" value="UniProtKB-KW"/>
</dbReference>
<comment type="subcellular location">
    <subcellularLocation>
        <location evidence="1">Cell inner membrane</location>
        <topology evidence="1">Single-pass type II membrane protein</topology>
    </subcellularLocation>
</comment>
<feature type="domain" description="Penicillin-binding protein transpeptidase" evidence="28">
    <location>
        <begin position="442"/>
        <end position="686"/>
    </location>
</feature>
<keyword evidence="12" id="KW-0808">Transferase</keyword>
<evidence type="ECO:0000313" key="31">
    <source>
        <dbReference type="EMBL" id="WAV91234.1"/>
    </source>
</evidence>
<keyword evidence="17" id="KW-0573">Peptidoglycan synthesis</keyword>
<evidence type="ECO:0000256" key="10">
    <source>
        <dbReference type="ARBA" id="ARBA00022670"/>
    </source>
</evidence>
<evidence type="ECO:0000256" key="19">
    <source>
        <dbReference type="ARBA" id="ARBA00023136"/>
    </source>
</evidence>
<dbReference type="EC" id="3.4.16.4" evidence="5"/>
<organism evidence="31">
    <name type="scientific">Oxalobacter aliiformigenes</name>
    <dbReference type="NCBI Taxonomy" id="2946593"/>
    <lineage>
        <taxon>Bacteria</taxon>
        <taxon>Pseudomonadati</taxon>
        <taxon>Pseudomonadota</taxon>
        <taxon>Betaproteobacteria</taxon>
        <taxon>Burkholderiales</taxon>
        <taxon>Oxalobacteraceae</taxon>
        <taxon>Oxalobacter</taxon>
    </lineage>
</organism>
<evidence type="ECO:0000256" key="16">
    <source>
        <dbReference type="ARBA" id="ARBA00022968"/>
    </source>
</evidence>
<keyword evidence="16" id="KW-0735">Signal-anchor</keyword>
<comment type="catalytic activity">
    <reaction evidence="23">
        <text>Preferential cleavage: (Ac)2-L-Lys-D-Ala-|-D-Ala. Also transpeptidation of peptidyl-alanyl moieties that are N-acyl substituents of D-alanine.</text>
        <dbReference type="EC" id="3.4.16.4"/>
    </reaction>
</comment>
<dbReference type="InterPro" id="IPR023346">
    <property type="entry name" value="Lysozyme-like_dom_sf"/>
</dbReference>
<evidence type="ECO:0000256" key="12">
    <source>
        <dbReference type="ARBA" id="ARBA00022679"/>
    </source>
</evidence>
<dbReference type="GO" id="GO:0009252">
    <property type="term" value="P:peptidoglycan biosynthetic process"/>
    <property type="evidence" value="ECO:0007669"/>
    <property type="project" value="UniProtKB-KW"/>
</dbReference>
<gene>
    <name evidence="31" type="ORF">NB646_00210</name>
</gene>
<dbReference type="PANTHER" id="PTHR32282">
    <property type="entry name" value="BINDING PROTEIN TRANSPEPTIDASE, PUTATIVE-RELATED"/>
    <property type="match status" value="1"/>
</dbReference>
<evidence type="ECO:0000256" key="4">
    <source>
        <dbReference type="ARBA" id="ARBA00007739"/>
    </source>
</evidence>
<evidence type="ECO:0000256" key="14">
    <source>
        <dbReference type="ARBA" id="ARBA00022801"/>
    </source>
</evidence>
<sequence>MFNKNQNPDQTSNSPRKKWLARLLVSCAALGTGVVLIGALIVILAMTLIYPKLPPMDQLTDYHPKMPLRIYTADHVLMGEFGEERRNLVRINKIPDIMKKAVLAIEDDRFYQHSGVDYIGILRAALHNLVSNNRQGASTITQQVARNFFLTSEQTFKRKLYEVLLAWKIERTLTKDQILEIYLNQIYLGQRAFGFASAAQVYFGKPLQDITLAEAAMLAGLPKAPSANNPITNPTRAKQRQQYILLRMKQLGYVTDQEYEKAKNEEIKVKTSRNEFSVHAQYVAEMVRMMVYDQYKDETYTRGLNVYTTITQKDQEAAYQAVRRGVMDYDKRHGYRGPEGYMEIPAARDAIADAIEDELAKYPDSDGILSAVVLEASPGRVRAVLSSGNEISVTGNGLNFAASGLTSNAGSNKQIRRGSIIRLAQDIQGNWNIVQMPQIEAAFVSLNPNDGAIKSLIGGFDFTQKKFNHVTQAWRQPGSSFKPFIYSASLDKNLAPASIINDAPVSFSGQTNGQNWTPKNFDSKYEGPITMRRGLMKSKNMISIQILNQIGAQYGQEFITRFGFDPDKNPPYLTLALGAGSVTPLQMATAYSVFANGGYKIRPYIISHITDSDGKILSQARPEKAGDESNRVIDARNAFIMDTLLKDVVRGGTAARANILNRPDLAGKTGTTNDSIDAWFAGYQPSLVAVAWLGFDQPRNMGGRETGSALALPVWISYMQKALSGIPVEMKSPPAGVIYENGDYYYTEAPPGKIVTNIGVGQKDYEKIYETENNNVKDEIFADRSSGMLPD</sequence>
<evidence type="ECO:0000256" key="5">
    <source>
        <dbReference type="ARBA" id="ARBA00012448"/>
    </source>
</evidence>
<evidence type="ECO:0000256" key="23">
    <source>
        <dbReference type="ARBA" id="ARBA00034000"/>
    </source>
</evidence>
<keyword evidence="14" id="KW-0378">Hydrolase</keyword>
<dbReference type="GO" id="GO:0008658">
    <property type="term" value="F:penicillin binding"/>
    <property type="evidence" value="ECO:0007669"/>
    <property type="project" value="InterPro"/>
</dbReference>
<keyword evidence="9" id="KW-0121">Carboxypeptidase</keyword>
<comment type="similarity">
    <text evidence="3">In the C-terminal section; belongs to the transpeptidase family.</text>
</comment>
<evidence type="ECO:0000256" key="21">
    <source>
        <dbReference type="ARBA" id="ARBA00023268"/>
    </source>
</evidence>
<feature type="domain" description="Glycosyl transferase family 51" evidence="29">
    <location>
        <begin position="77"/>
        <end position="249"/>
    </location>
</feature>
<dbReference type="Proteomes" id="UP001164819">
    <property type="component" value="Chromosome"/>
</dbReference>
<evidence type="ECO:0000256" key="1">
    <source>
        <dbReference type="ARBA" id="ARBA00004249"/>
    </source>
</evidence>
<dbReference type="GO" id="GO:0030288">
    <property type="term" value="C:outer membrane-bounded periplasmic space"/>
    <property type="evidence" value="ECO:0007669"/>
    <property type="project" value="TreeGrafter"/>
</dbReference>
<dbReference type="Pfam" id="PF00905">
    <property type="entry name" value="Transpeptidase"/>
    <property type="match status" value="1"/>
</dbReference>
<dbReference type="GO" id="GO:0071555">
    <property type="term" value="P:cell wall organization"/>
    <property type="evidence" value="ECO:0007669"/>
    <property type="project" value="UniProtKB-KW"/>
</dbReference>
<comment type="pathway">
    <text evidence="2">Cell wall biogenesis; peptidoglycan biosynthesis.</text>
</comment>
<dbReference type="EC" id="2.4.99.28" evidence="24"/>
<evidence type="ECO:0000256" key="26">
    <source>
        <dbReference type="ARBA" id="ARBA00060592"/>
    </source>
</evidence>
<reference evidence="31" key="1">
    <citation type="journal article" date="2022" name="Front. Microbiol.">
        <title>New perspectives on an old grouping: The genomic and phenotypic variability of Oxalobacter formigenes and the implications for calcium oxalate stone prevention.</title>
        <authorList>
            <person name="Chmiel J.A."/>
            <person name="Carr C."/>
            <person name="Stuivenberg G.A."/>
            <person name="Venema R."/>
            <person name="Chanyi R.M."/>
            <person name="Al K.F."/>
            <person name="Giguere D."/>
            <person name="Say H."/>
            <person name="Akouris P.P."/>
            <person name="Dominguez Romero S.A."/>
            <person name="Kwong A."/>
            <person name="Tai V."/>
            <person name="Koval S.F."/>
            <person name="Razvi H."/>
            <person name="Bjazevic J."/>
            <person name="Burton J.P."/>
        </authorList>
    </citation>
    <scope>NUCLEOTIDE SEQUENCE</scope>
    <source>
        <strain evidence="31">OxK</strain>
    </source>
</reference>
<evidence type="ECO:0000259" key="28">
    <source>
        <dbReference type="Pfam" id="PF00905"/>
    </source>
</evidence>
<evidence type="ECO:0000256" key="22">
    <source>
        <dbReference type="ARBA" id="ARBA00023316"/>
    </source>
</evidence>
<keyword evidence="13 27" id="KW-0812">Transmembrane</keyword>
<dbReference type="InterPro" id="IPR012338">
    <property type="entry name" value="Beta-lactam/transpept-like"/>
</dbReference>
<evidence type="ECO:0000256" key="25">
    <source>
        <dbReference type="ARBA" id="ARBA00049902"/>
    </source>
</evidence>
<dbReference type="InterPro" id="IPR001264">
    <property type="entry name" value="Glyco_trans_51"/>
</dbReference>
<keyword evidence="15" id="KW-0133">Cell shape</keyword>
<dbReference type="SUPFAM" id="SSF56601">
    <property type="entry name" value="beta-lactamase/transpeptidase-like"/>
    <property type="match status" value="1"/>
</dbReference>
<comment type="pathway">
    <text evidence="26">Glycan biosynthesis.</text>
</comment>
<dbReference type="InterPro" id="IPR036950">
    <property type="entry name" value="PBP_transglycosylase"/>
</dbReference>
<evidence type="ECO:0000256" key="17">
    <source>
        <dbReference type="ARBA" id="ARBA00022984"/>
    </source>
</evidence>
<keyword evidence="8" id="KW-0997">Cell inner membrane</keyword>
<evidence type="ECO:0000256" key="9">
    <source>
        <dbReference type="ARBA" id="ARBA00022645"/>
    </source>
</evidence>
<evidence type="ECO:0000256" key="11">
    <source>
        <dbReference type="ARBA" id="ARBA00022676"/>
    </source>
</evidence>
<evidence type="ECO:0000259" key="29">
    <source>
        <dbReference type="Pfam" id="PF00912"/>
    </source>
</evidence>
<dbReference type="GO" id="GO:0008955">
    <property type="term" value="F:peptidoglycan glycosyltransferase activity"/>
    <property type="evidence" value="ECO:0007669"/>
    <property type="project" value="UniProtKB-EC"/>
</dbReference>
<evidence type="ECO:0000256" key="15">
    <source>
        <dbReference type="ARBA" id="ARBA00022960"/>
    </source>
</evidence>
<dbReference type="GO" id="GO:0008360">
    <property type="term" value="P:regulation of cell shape"/>
    <property type="evidence" value="ECO:0007669"/>
    <property type="project" value="UniProtKB-KW"/>
</dbReference>
<keyword evidence="10" id="KW-0645">Protease</keyword>
<feature type="transmembrane region" description="Helical" evidence="27">
    <location>
        <begin position="20"/>
        <end position="50"/>
    </location>
</feature>
<dbReference type="Pfam" id="PF17092">
    <property type="entry name" value="PCB_OB"/>
    <property type="match status" value="1"/>
</dbReference>
<evidence type="ECO:0000256" key="8">
    <source>
        <dbReference type="ARBA" id="ARBA00022519"/>
    </source>
</evidence>
<dbReference type="FunFam" id="1.10.3810.10:FF:000003">
    <property type="entry name" value="Penicillin-binding protein 1a"/>
    <property type="match status" value="1"/>
</dbReference>
<comment type="catalytic activity">
    <reaction evidence="25">
        <text>[GlcNAc-(1-&gt;4)-Mur2Ac(oyl-L-Ala-gamma-D-Glu-L-Lys-D-Ala-D-Ala)](n)-di-trans,octa-cis-undecaprenyl diphosphate + beta-D-GlcNAc-(1-&gt;4)-Mur2Ac(oyl-L-Ala-gamma-D-Glu-L-Lys-D-Ala-D-Ala)-di-trans,octa-cis-undecaprenyl diphosphate = [GlcNAc-(1-&gt;4)-Mur2Ac(oyl-L-Ala-gamma-D-Glu-L-Lys-D-Ala-D-Ala)](n+1)-di-trans,octa-cis-undecaprenyl diphosphate + di-trans,octa-cis-undecaprenyl diphosphate + H(+)</text>
        <dbReference type="Rhea" id="RHEA:23708"/>
        <dbReference type="Rhea" id="RHEA-COMP:9602"/>
        <dbReference type="Rhea" id="RHEA-COMP:9603"/>
        <dbReference type="ChEBI" id="CHEBI:15378"/>
        <dbReference type="ChEBI" id="CHEBI:58405"/>
        <dbReference type="ChEBI" id="CHEBI:60033"/>
        <dbReference type="ChEBI" id="CHEBI:78435"/>
        <dbReference type="EC" id="2.4.99.28"/>
    </reaction>
</comment>
<evidence type="ECO:0000256" key="27">
    <source>
        <dbReference type="SAM" id="Phobius"/>
    </source>
</evidence>
<dbReference type="InterPro" id="IPR050396">
    <property type="entry name" value="Glycosyltr_51/Transpeptidase"/>
</dbReference>
<dbReference type="Gene3D" id="1.10.3810.10">
    <property type="entry name" value="Biosynthetic peptidoglycan transglycosylase-like"/>
    <property type="match status" value="1"/>
</dbReference>
<dbReference type="PANTHER" id="PTHR32282:SF27">
    <property type="entry name" value="PENICILLIN-BINDING PROTEIN 1A"/>
    <property type="match status" value="1"/>
</dbReference>
<dbReference type="GO" id="GO:0009002">
    <property type="term" value="F:serine-type D-Ala-D-Ala carboxypeptidase activity"/>
    <property type="evidence" value="ECO:0007669"/>
    <property type="project" value="UniProtKB-EC"/>
</dbReference>
<keyword evidence="18 27" id="KW-1133">Transmembrane helix</keyword>
<evidence type="ECO:0000259" key="30">
    <source>
        <dbReference type="Pfam" id="PF17092"/>
    </source>
</evidence>
<accession>A0A9E9LEI8</accession>
<feature type="domain" description="Penicillin-binding protein OB-like" evidence="30">
    <location>
        <begin position="335"/>
        <end position="439"/>
    </location>
</feature>
<evidence type="ECO:0000256" key="7">
    <source>
        <dbReference type="ARBA" id="ARBA00022475"/>
    </source>
</evidence>
<keyword evidence="20" id="KW-0046">Antibiotic resistance</keyword>
<evidence type="ECO:0000256" key="13">
    <source>
        <dbReference type="ARBA" id="ARBA00022692"/>
    </source>
</evidence>
<proteinExistence type="inferred from homology"/>
<dbReference type="GO" id="GO:0005886">
    <property type="term" value="C:plasma membrane"/>
    <property type="evidence" value="ECO:0007669"/>
    <property type="project" value="UniProtKB-SubCell"/>
</dbReference>
<dbReference type="InterPro" id="IPR001460">
    <property type="entry name" value="PCN-bd_Tpept"/>
</dbReference>
<name>A0A9E9LEI8_9BURK</name>
<comment type="similarity">
    <text evidence="4">In the N-terminal section; belongs to the glycosyltransferase 51 family.</text>
</comment>
<dbReference type="Pfam" id="PF00912">
    <property type="entry name" value="Transgly"/>
    <property type="match status" value="1"/>
</dbReference>
<keyword evidence="19 27" id="KW-0472">Membrane</keyword>
<keyword evidence="7" id="KW-1003">Cell membrane</keyword>